<dbReference type="eggNOG" id="ENOG502SS2T">
    <property type="taxonomic scope" value="Eukaryota"/>
</dbReference>
<dbReference type="OMA" id="WFLAPDF"/>
<gene>
    <name evidence="1" type="ORF">CCM_03692</name>
</gene>
<evidence type="ECO:0000313" key="1">
    <source>
        <dbReference type="EMBL" id="EGX92320.1"/>
    </source>
</evidence>
<dbReference type="GeneID" id="18165716"/>
<dbReference type="AlphaFoldDB" id="G3JG42"/>
<proteinExistence type="predicted"/>
<sequence length="312" mass="34209">MAWLAFAAPRTFKRMPLSRTTDILKLRKIAKSHDRTMPTWFLLPDFTFSMDGPLRMGMVIPHWSRSTTVLADVGAEGEIKLPAIKTITERNHVHNHSTSQSDSLSLWSTFESLASASASVNTGESKGIDYSKTDHEVRFFADPLMPDTAAAVAKLPVVRAHIDSGIFGKRPVYIVSGLRIATSSFTATKESRYHFSATAEGSANPVGGYTPMDAGGNVKHDSRDNIADSYDTAPGIIFAYRLNVIRTRRAGVETELFQHKGAFLTGSAGESDAPLIVVEATKDEIDEDLEEEVEYETMAVGEDGMCIYLPRS</sequence>
<accession>G3JG42</accession>
<organism evidence="1 2">
    <name type="scientific">Cordyceps militaris (strain CM01)</name>
    <name type="common">Caterpillar fungus</name>
    <dbReference type="NCBI Taxonomy" id="983644"/>
    <lineage>
        <taxon>Eukaryota</taxon>
        <taxon>Fungi</taxon>
        <taxon>Dikarya</taxon>
        <taxon>Ascomycota</taxon>
        <taxon>Pezizomycotina</taxon>
        <taxon>Sordariomycetes</taxon>
        <taxon>Hypocreomycetidae</taxon>
        <taxon>Hypocreales</taxon>
        <taxon>Cordycipitaceae</taxon>
        <taxon>Cordyceps</taxon>
    </lineage>
</organism>
<keyword evidence="2" id="KW-1185">Reference proteome</keyword>
<evidence type="ECO:0000313" key="2">
    <source>
        <dbReference type="Proteomes" id="UP000001610"/>
    </source>
</evidence>
<dbReference type="HOGENOM" id="CLU_057547_3_1_1"/>
<reference evidence="1 2" key="1">
    <citation type="journal article" date="2011" name="Genome Biol.">
        <title>Genome sequence of the insect pathogenic fungus Cordyceps militaris, a valued traditional Chinese medicine.</title>
        <authorList>
            <person name="Zheng P."/>
            <person name="Xia Y."/>
            <person name="Xiao G."/>
            <person name="Xiong C."/>
            <person name="Hu X."/>
            <person name="Zhang S."/>
            <person name="Zheng H."/>
            <person name="Huang Y."/>
            <person name="Zhou Y."/>
            <person name="Wang S."/>
            <person name="Zhao G.P."/>
            <person name="Liu X."/>
            <person name="St Leger R.J."/>
            <person name="Wang C."/>
        </authorList>
    </citation>
    <scope>NUCLEOTIDE SEQUENCE [LARGE SCALE GENOMIC DNA]</scope>
    <source>
        <strain evidence="1 2">CM01</strain>
    </source>
</reference>
<dbReference type="OrthoDB" id="4500473at2759"/>
<protein>
    <submittedName>
        <fullName evidence="1">Uncharacterized protein</fullName>
    </submittedName>
</protein>
<dbReference type="EMBL" id="JH126401">
    <property type="protein sequence ID" value="EGX92320.1"/>
    <property type="molecule type" value="Genomic_DNA"/>
</dbReference>
<dbReference type="Proteomes" id="UP000001610">
    <property type="component" value="Unassembled WGS sequence"/>
</dbReference>
<name>G3JG42_CORMM</name>
<dbReference type="InParanoid" id="G3JG42"/>
<dbReference type="RefSeq" id="XP_006668904.1">
    <property type="nucleotide sequence ID" value="XM_006668841.1"/>
</dbReference>
<dbReference type="VEuPathDB" id="FungiDB:CCM_03692"/>
<dbReference type="KEGG" id="cmt:CCM_03692"/>